<comment type="caution">
    <text evidence="1">The sequence shown here is derived from an EMBL/GenBank/DDBJ whole genome shotgun (WGS) entry which is preliminary data.</text>
</comment>
<reference evidence="1 2" key="1">
    <citation type="submission" date="2014-08" db="EMBL/GenBank/DDBJ databases">
        <title>Genomic and Phenotypic Diversity of Colwellia psychrerythraea strains from Disparate Marine Basins.</title>
        <authorList>
            <person name="Techtmann S.M."/>
            <person name="Stelling S.C."/>
            <person name="Utturkar S.M."/>
            <person name="Alshibli N."/>
            <person name="Harris A."/>
            <person name="Brown S.D."/>
            <person name="Hazen T.C."/>
        </authorList>
    </citation>
    <scope>NUCLEOTIDE SEQUENCE [LARGE SCALE GENOMIC DNA]</scope>
    <source>
        <strain evidence="1 2">GAB14E</strain>
    </source>
</reference>
<protein>
    <recommendedName>
        <fullName evidence="3">Metal dependent phosphohydrolase</fullName>
    </recommendedName>
</protein>
<dbReference type="AlphaFoldDB" id="A0A099KYQ2"/>
<dbReference type="PATRIC" id="fig|28229.3.peg.1391"/>
<dbReference type="RefSeq" id="WP_033081487.1">
    <property type="nucleotide sequence ID" value="NZ_JQEC01000014.1"/>
</dbReference>
<sequence>MEVFKTTAKEIYSRLKEKSILMSDIPPFISDELIFNLEDEFMPEGLKNCRKDFCQTLNCQSRCGYHYWNEHGLITKSLMEELALWLGEDAELYGKVGYIHDIDYLSFPHDRGKKGDFHPVPLTTKLVEENIHPEIGLAILDHAPHLKINIENRSILSSSLTICEELATLLSIKDNSDYYSLLSEEAQSLAESLDFTPKNLIDISMDKKPRVAASPQKCINEPLSELLGKIEE</sequence>
<accession>A0A099KYQ2</accession>
<dbReference type="Proteomes" id="UP000029868">
    <property type="component" value="Unassembled WGS sequence"/>
</dbReference>
<dbReference type="EMBL" id="JQEC01000014">
    <property type="protein sequence ID" value="KGJ95874.1"/>
    <property type="molecule type" value="Genomic_DNA"/>
</dbReference>
<dbReference type="SUPFAM" id="SSF109604">
    <property type="entry name" value="HD-domain/PDEase-like"/>
    <property type="match status" value="1"/>
</dbReference>
<evidence type="ECO:0000313" key="1">
    <source>
        <dbReference type="EMBL" id="KGJ95874.1"/>
    </source>
</evidence>
<evidence type="ECO:0000313" key="2">
    <source>
        <dbReference type="Proteomes" id="UP000029868"/>
    </source>
</evidence>
<evidence type="ECO:0008006" key="3">
    <source>
        <dbReference type="Google" id="ProtNLM"/>
    </source>
</evidence>
<name>A0A099KYQ2_COLPS</name>
<gene>
    <name evidence="1" type="ORF">GAB14E_1786</name>
</gene>
<proteinExistence type="predicted"/>
<organism evidence="1 2">
    <name type="scientific">Colwellia psychrerythraea</name>
    <name type="common">Vibrio psychroerythus</name>
    <dbReference type="NCBI Taxonomy" id="28229"/>
    <lineage>
        <taxon>Bacteria</taxon>
        <taxon>Pseudomonadati</taxon>
        <taxon>Pseudomonadota</taxon>
        <taxon>Gammaproteobacteria</taxon>
        <taxon>Alteromonadales</taxon>
        <taxon>Colwelliaceae</taxon>
        <taxon>Colwellia</taxon>
    </lineage>
</organism>